<evidence type="ECO:0000313" key="5">
    <source>
        <dbReference type="EMBL" id="MFC4072504.1"/>
    </source>
</evidence>
<keyword evidence="2" id="KW-0808">Transferase</keyword>
<dbReference type="InterPro" id="IPR050091">
    <property type="entry name" value="PKS_NRPS_Biosynth_Enz"/>
</dbReference>
<feature type="non-terminal residue" evidence="5">
    <location>
        <position position="264"/>
    </location>
</feature>
<dbReference type="PROSITE" id="PS52004">
    <property type="entry name" value="KS3_2"/>
    <property type="match status" value="1"/>
</dbReference>
<dbReference type="EMBL" id="JBHSBL010000039">
    <property type="protein sequence ID" value="MFC4072504.1"/>
    <property type="molecule type" value="Genomic_DNA"/>
</dbReference>
<dbReference type="InterPro" id="IPR016039">
    <property type="entry name" value="Thiolase-like"/>
</dbReference>
<protein>
    <submittedName>
        <fullName evidence="5">Beta-ketoacyl synthase N-terminal-like domain-containing protein</fullName>
    </submittedName>
</protein>
<dbReference type="SMART" id="SM00825">
    <property type="entry name" value="PKS_KS"/>
    <property type="match status" value="1"/>
</dbReference>
<accession>A0ABV8JBV9</accession>
<dbReference type="Pfam" id="PF08990">
    <property type="entry name" value="Docking"/>
    <property type="match status" value="1"/>
</dbReference>
<reference evidence="6" key="1">
    <citation type="journal article" date="2019" name="Int. J. Syst. Evol. Microbiol.">
        <title>The Global Catalogue of Microorganisms (GCM) 10K type strain sequencing project: providing services to taxonomists for standard genome sequencing and annotation.</title>
        <authorList>
            <consortium name="The Broad Institute Genomics Platform"/>
            <consortium name="The Broad Institute Genome Sequencing Center for Infectious Disease"/>
            <person name="Wu L."/>
            <person name="Ma J."/>
        </authorList>
    </citation>
    <scope>NUCLEOTIDE SEQUENCE [LARGE SCALE GENOMIC DNA]</scope>
    <source>
        <strain evidence="6">TBRC 5832</strain>
    </source>
</reference>
<evidence type="ECO:0000256" key="1">
    <source>
        <dbReference type="ARBA" id="ARBA00001957"/>
    </source>
</evidence>
<comment type="caution">
    <text evidence="5">The sequence shown here is derived from an EMBL/GenBank/DDBJ whole genome shotgun (WGS) entry which is preliminary data.</text>
</comment>
<dbReference type="Gene3D" id="3.40.47.10">
    <property type="match status" value="1"/>
</dbReference>
<evidence type="ECO:0000313" key="6">
    <source>
        <dbReference type="Proteomes" id="UP001595867"/>
    </source>
</evidence>
<dbReference type="PANTHER" id="PTHR43775">
    <property type="entry name" value="FATTY ACID SYNTHASE"/>
    <property type="match status" value="1"/>
</dbReference>
<comment type="cofactor">
    <cofactor evidence="1">
        <name>pantetheine 4'-phosphate</name>
        <dbReference type="ChEBI" id="CHEBI:47942"/>
    </cofactor>
</comment>
<sequence length="264" mass="27950">MSASEEKLVQALRQSLKETEWLRTQNRKLTASINEPIAIVGMGCRYPGGVASPEDLWRLVADGVDAVSEFPADRGWNVEELFDPTRTRPDTSYVREGGFLHEAADFDAGFFGISPNEALTMDPQQRLLLEASWEAIERAGIDPTSLKGSSTGVFAGMMYHDYVYNASTGSVASGRLSYVLGLEGPSVTVDTACSSSLVALHLAVQALRSGECSLALAGGVAVMATPEAFVEFSRQGGLAGDGRCKSFAAASDGTGWSEGVGVLV</sequence>
<dbReference type="PANTHER" id="PTHR43775:SF51">
    <property type="entry name" value="INACTIVE PHENOLPHTHIOCEROL SYNTHESIS POLYKETIDE SYNTHASE TYPE I PKS1-RELATED"/>
    <property type="match status" value="1"/>
</dbReference>
<dbReference type="Pfam" id="PF00109">
    <property type="entry name" value="ketoacyl-synt"/>
    <property type="match status" value="1"/>
</dbReference>
<evidence type="ECO:0000256" key="2">
    <source>
        <dbReference type="ARBA" id="ARBA00022679"/>
    </source>
</evidence>
<dbReference type="RefSeq" id="WP_378073378.1">
    <property type="nucleotide sequence ID" value="NZ_JBHSBL010000039.1"/>
</dbReference>
<dbReference type="SUPFAM" id="SSF53901">
    <property type="entry name" value="Thiolase-like"/>
    <property type="match status" value="1"/>
</dbReference>
<keyword evidence="6" id="KW-1185">Reference proteome</keyword>
<dbReference type="InterPro" id="IPR020841">
    <property type="entry name" value="PKS_Beta-ketoAc_synthase_dom"/>
</dbReference>
<dbReference type="CDD" id="cd00833">
    <property type="entry name" value="PKS"/>
    <property type="match status" value="1"/>
</dbReference>
<proteinExistence type="predicted"/>
<dbReference type="InterPro" id="IPR018201">
    <property type="entry name" value="Ketoacyl_synth_AS"/>
</dbReference>
<dbReference type="Proteomes" id="UP001595867">
    <property type="component" value="Unassembled WGS sequence"/>
</dbReference>
<gene>
    <name evidence="5" type="ORF">ACFO0C_46895</name>
</gene>
<dbReference type="InterPro" id="IPR015083">
    <property type="entry name" value="NorB/c/GfsB-D-like_docking"/>
</dbReference>
<feature type="domain" description="Ketosynthase family 3 (KS3)" evidence="4">
    <location>
        <begin position="34"/>
        <end position="264"/>
    </location>
</feature>
<evidence type="ECO:0000256" key="3">
    <source>
        <dbReference type="ARBA" id="ARBA00023268"/>
    </source>
</evidence>
<organism evidence="5 6">
    <name type="scientific">Actinoplanes subglobosus</name>
    <dbReference type="NCBI Taxonomy" id="1547892"/>
    <lineage>
        <taxon>Bacteria</taxon>
        <taxon>Bacillati</taxon>
        <taxon>Actinomycetota</taxon>
        <taxon>Actinomycetes</taxon>
        <taxon>Micromonosporales</taxon>
        <taxon>Micromonosporaceae</taxon>
        <taxon>Actinoplanes</taxon>
    </lineage>
</organism>
<name>A0ABV8JBV9_9ACTN</name>
<dbReference type="InterPro" id="IPR014030">
    <property type="entry name" value="Ketoacyl_synth_N"/>
</dbReference>
<keyword evidence="3" id="KW-0511">Multifunctional enzyme</keyword>
<dbReference type="PROSITE" id="PS00606">
    <property type="entry name" value="KS3_1"/>
    <property type="match status" value="1"/>
</dbReference>
<evidence type="ECO:0000259" key="4">
    <source>
        <dbReference type="PROSITE" id="PS52004"/>
    </source>
</evidence>